<dbReference type="GO" id="GO:0043335">
    <property type="term" value="P:protein unfolding"/>
    <property type="evidence" value="ECO:0007669"/>
    <property type="project" value="TreeGrafter"/>
</dbReference>
<evidence type="ECO:0000259" key="7">
    <source>
        <dbReference type="PROSITE" id="PS50059"/>
    </source>
</evidence>
<dbReference type="GO" id="GO:0003755">
    <property type="term" value="F:peptidyl-prolyl cis-trans isomerase activity"/>
    <property type="evidence" value="ECO:0007669"/>
    <property type="project" value="UniProtKB-KW"/>
</dbReference>
<dbReference type="Gene3D" id="1.10.3120.10">
    <property type="entry name" value="Trigger factor, C-terminal domain"/>
    <property type="match status" value="1"/>
</dbReference>
<evidence type="ECO:0000256" key="4">
    <source>
        <dbReference type="ARBA" id="ARBA00023110"/>
    </source>
</evidence>
<dbReference type="SUPFAM" id="SSF109998">
    <property type="entry name" value="Triger factor/SurA peptide-binding domain-like"/>
    <property type="match status" value="1"/>
</dbReference>
<dbReference type="EMBL" id="CAESAO010000030">
    <property type="protein sequence ID" value="CAB4340342.1"/>
    <property type="molecule type" value="Genomic_DNA"/>
</dbReference>
<dbReference type="EC" id="5.2.1.8" evidence="3"/>
<dbReference type="InterPro" id="IPR037041">
    <property type="entry name" value="Trigger_fac_C_sf"/>
</dbReference>
<comment type="catalytic activity">
    <reaction evidence="1">
        <text>[protein]-peptidylproline (omega=180) = [protein]-peptidylproline (omega=0)</text>
        <dbReference type="Rhea" id="RHEA:16237"/>
        <dbReference type="Rhea" id="RHEA-COMP:10747"/>
        <dbReference type="Rhea" id="RHEA-COMP:10748"/>
        <dbReference type="ChEBI" id="CHEBI:83833"/>
        <dbReference type="ChEBI" id="CHEBI:83834"/>
        <dbReference type="EC" id="5.2.1.8"/>
    </reaction>
</comment>
<reference evidence="8" key="1">
    <citation type="submission" date="2020-05" db="EMBL/GenBank/DDBJ databases">
        <authorList>
            <person name="Chiriac C."/>
            <person name="Salcher M."/>
            <person name="Ghai R."/>
            <person name="Kavagutti S V."/>
        </authorList>
    </citation>
    <scope>NUCLEOTIDE SEQUENCE</scope>
</reference>
<dbReference type="InterPro" id="IPR001179">
    <property type="entry name" value="PPIase_FKBP_dom"/>
</dbReference>
<dbReference type="Pfam" id="PF00254">
    <property type="entry name" value="FKBP_C"/>
    <property type="match status" value="1"/>
</dbReference>
<organism evidence="8">
    <name type="scientific">freshwater metagenome</name>
    <dbReference type="NCBI Taxonomy" id="449393"/>
    <lineage>
        <taxon>unclassified sequences</taxon>
        <taxon>metagenomes</taxon>
        <taxon>ecological metagenomes</taxon>
    </lineage>
</organism>
<name>A0A6J5ZGI3_9ZZZZ</name>
<dbReference type="Gene3D" id="3.30.70.1050">
    <property type="entry name" value="Trigger factor ribosome-binding domain"/>
    <property type="match status" value="1"/>
</dbReference>
<keyword evidence="4" id="KW-0697">Rotamase</keyword>
<keyword evidence="6" id="KW-0413">Isomerase</keyword>
<dbReference type="InterPro" id="IPR036611">
    <property type="entry name" value="Trigger_fac_ribosome-bd_sf"/>
</dbReference>
<dbReference type="GO" id="GO:0044183">
    <property type="term" value="F:protein folding chaperone"/>
    <property type="evidence" value="ECO:0007669"/>
    <property type="project" value="TreeGrafter"/>
</dbReference>
<dbReference type="PROSITE" id="PS50059">
    <property type="entry name" value="FKBP_PPIASE"/>
    <property type="match status" value="1"/>
</dbReference>
<dbReference type="NCBIfam" id="TIGR00115">
    <property type="entry name" value="tig"/>
    <property type="match status" value="1"/>
</dbReference>
<dbReference type="Pfam" id="PF05697">
    <property type="entry name" value="Trigger_N"/>
    <property type="match status" value="1"/>
</dbReference>
<comment type="similarity">
    <text evidence="2">Belongs to the FKBP-type PPIase family. Tig subfamily.</text>
</comment>
<protein>
    <recommendedName>
        <fullName evidence="3">peptidylprolyl isomerase</fullName>
        <ecNumber evidence="3">5.2.1.8</ecNumber>
    </recommendedName>
</protein>
<sequence length="435" mass="47629">MSTVTANVKELPDSRVRVEVQVPLEELDRRIAQTARSMGKEMKMAGFRKGKVPAEVVIQRIGRDAVVDETIRGSLGHWYTEAVEGARLAIVGQPDVELGELPPAGEDLKFSFEVGVRPVAKLGKYKGLKVERREAVADPEAIDEQIEELRGRMASLEAVEEAAATGDFVVMNYIGSIDGEVFEGGEGTDQLIELGSGRLIPGFEEQLEGIKAGDERTVKLAFPEDYQAEELAGKDAEFAVTATEIRRRILPELTDEFANEAAGLETIAELREDLATRMLEADSDKAEEEFREAVLDAVADNAKINLPQPLVDARASELLDRMLHQLSHQGISREMYFQISGRTEEEMLGESAEAAQKSLRHEAALVAIVEAEDVQPGDGDILTALQASAAQEQTTPEKLRERLEKAGRLDDLIEELSQRQALDLIVESAVATSPS</sequence>
<dbReference type="SUPFAM" id="SSF102735">
    <property type="entry name" value="Trigger factor ribosome-binding domain"/>
    <property type="match status" value="1"/>
</dbReference>
<evidence type="ECO:0000256" key="2">
    <source>
        <dbReference type="ARBA" id="ARBA00005464"/>
    </source>
</evidence>
<dbReference type="InterPro" id="IPR005215">
    <property type="entry name" value="Trig_fac"/>
</dbReference>
<evidence type="ECO:0000256" key="3">
    <source>
        <dbReference type="ARBA" id="ARBA00013194"/>
    </source>
</evidence>
<dbReference type="SUPFAM" id="SSF54534">
    <property type="entry name" value="FKBP-like"/>
    <property type="match status" value="1"/>
</dbReference>
<dbReference type="PANTHER" id="PTHR30560:SF3">
    <property type="entry name" value="TRIGGER FACTOR-LIKE PROTEIN TIG, CHLOROPLASTIC"/>
    <property type="match status" value="1"/>
</dbReference>
<dbReference type="FunFam" id="3.10.50.40:FF:000001">
    <property type="entry name" value="Trigger factor"/>
    <property type="match status" value="1"/>
</dbReference>
<dbReference type="InterPro" id="IPR046357">
    <property type="entry name" value="PPIase_dom_sf"/>
</dbReference>
<evidence type="ECO:0000256" key="5">
    <source>
        <dbReference type="ARBA" id="ARBA00023186"/>
    </source>
</evidence>
<evidence type="ECO:0000313" key="8">
    <source>
        <dbReference type="EMBL" id="CAB4340342.1"/>
    </source>
</evidence>
<dbReference type="HAMAP" id="MF_00303">
    <property type="entry name" value="Trigger_factor_Tig"/>
    <property type="match status" value="1"/>
</dbReference>
<dbReference type="PANTHER" id="PTHR30560">
    <property type="entry name" value="TRIGGER FACTOR CHAPERONE AND PEPTIDYL-PROLYL CIS/TRANS ISOMERASE"/>
    <property type="match status" value="1"/>
</dbReference>
<dbReference type="GO" id="GO:0043022">
    <property type="term" value="F:ribosome binding"/>
    <property type="evidence" value="ECO:0007669"/>
    <property type="project" value="TreeGrafter"/>
</dbReference>
<dbReference type="Pfam" id="PF05698">
    <property type="entry name" value="Trigger_C"/>
    <property type="match status" value="1"/>
</dbReference>
<evidence type="ECO:0000256" key="6">
    <source>
        <dbReference type="ARBA" id="ARBA00023235"/>
    </source>
</evidence>
<dbReference type="AlphaFoldDB" id="A0A6J5ZGI3"/>
<dbReference type="Gene3D" id="3.10.50.40">
    <property type="match status" value="1"/>
</dbReference>
<accession>A0A6J5ZGI3</accession>
<dbReference type="InterPro" id="IPR008881">
    <property type="entry name" value="Trigger_fac_ribosome-bd_bac"/>
</dbReference>
<keyword evidence="5" id="KW-0143">Chaperone</keyword>
<proteinExistence type="inferred from homology"/>
<gene>
    <name evidence="8" type="ORF">UFOPK3522_00534</name>
</gene>
<feature type="domain" description="PPIase FKBP-type" evidence="7">
    <location>
        <begin position="166"/>
        <end position="265"/>
    </location>
</feature>
<dbReference type="GO" id="GO:0015031">
    <property type="term" value="P:protein transport"/>
    <property type="evidence" value="ECO:0007669"/>
    <property type="project" value="InterPro"/>
</dbReference>
<dbReference type="GO" id="GO:0051083">
    <property type="term" value="P:'de novo' cotranslational protein folding"/>
    <property type="evidence" value="ECO:0007669"/>
    <property type="project" value="TreeGrafter"/>
</dbReference>
<dbReference type="InterPro" id="IPR027304">
    <property type="entry name" value="Trigger_fact/SurA_dom_sf"/>
</dbReference>
<dbReference type="InterPro" id="IPR008880">
    <property type="entry name" value="Trigger_fac_C"/>
</dbReference>
<evidence type="ECO:0000256" key="1">
    <source>
        <dbReference type="ARBA" id="ARBA00000971"/>
    </source>
</evidence>
<dbReference type="PIRSF" id="PIRSF003095">
    <property type="entry name" value="Trigger_factor"/>
    <property type="match status" value="1"/>
</dbReference>